<reference evidence="2" key="1">
    <citation type="submission" date="2012-11" db="EMBL/GenBank/DDBJ databases">
        <title>Dependencies among metagenomic species, viruses, plasmids and units of genetic variation.</title>
        <authorList>
            <person name="Nielsen H.B."/>
            <person name="Almeida M."/>
            <person name="Juncker A.S."/>
            <person name="Rasmussen S."/>
            <person name="Li J."/>
            <person name="Sunagawa S."/>
            <person name="Plichta D."/>
            <person name="Gautier L."/>
            <person name="Le Chatelier E."/>
            <person name="Peletier E."/>
            <person name="Bonde I."/>
            <person name="Nielsen T."/>
            <person name="Manichanh C."/>
            <person name="Arumugam M."/>
            <person name="Batto J."/>
            <person name="Santos M.B.Q.D."/>
            <person name="Blom N."/>
            <person name="Borruel N."/>
            <person name="Burgdorf K.S."/>
            <person name="Boumezbeur F."/>
            <person name="Casellas F."/>
            <person name="Dore J."/>
            <person name="Guarner F."/>
            <person name="Hansen T."/>
            <person name="Hildebrand F."/>
            <person name="Kaas R.S."/>
            <person name="Kennedy S."/>
            <person name="Kristiansen K."/>
            <person name="Kultima J.R."/>
            <person name="Leonard P."/>
            <person name="Levenez F."/>
            <person name="Lund O."/>
            <person name="Moumen B."/>
            <person name="Le Paslier D."/>
            <person name="Pons N."/>
            <person name="Pedersen O."/>
            <person name="Prifti E."/>
            <person name="Qin J."/>
            <person name="Raes J."/>
            <person name="Tap J."/>
            <person name="Tims S."/>
            <person name="Ussery D.W."/>
            <person name="Yamada T."/>
            <person name="MetaHit consortium"/>
            <person name="Renault P."/>
            <person name="Sicheritz-Ponten T."/>
            <person name="Bork P."/>
            <person name="Wang J."/>
            <person name="Brunak S."/>
            <person name="Ehrlich S.D."/>
        </authorList>
    </citation>
    <scope>NUCLEOTIDE SEQUENCE [LARGE SCALE GENOMIC DNA]</scope>
</reference>
<dbReference type="EMBL" id="CBAT010000104">
    <property type="protein sequence ID" value="CCZ87005.1"/>
    <property type="molecule type" value="Genomic_DNA"/>
</dbReference>
<dbReference type="AlphaFoldDB" id="R5V9H3"/>
<dbReference type="InterPro" id="IPR013780">
    <property type="entry name" value="Glyco_hydro_b"/>
</dbReference>
<dbReference type="Pfam" id="PF16757">
    <property type="entry name" value="Fucosidase_C"/>
    <property type="match status" value="1"/>
</dbReference>
<accession>R5V9H3</accession>
<protein>
    <submittedName>
        <fullName evidence="2">Alpha-L-fucosidase</fullName>
    </submittedName>
</protein>
<proteinExistence type="predicted"/>
<dbReference type="Proteomes" id="UP000018372">
    <property type="component" value="Unassembled WGS sequence"/>
</dbReference>
<evidence type="ECO:0000313" key="3">
    <source>
        <dbReference type="Proteomes" id="UP000018372"/>
    </source>
</evidence>
<dbReference type="RefSeq" id="WP_022054048.1">
    <property type="nucleotide sequence ID" value="NZ_HF998164.1"/>
</dbReference>
<sequence length="68" mass="7285">MTVPKAGDKLKIVSLGSDAGTGQKQVTSVELLGEKNKIEWKQEADGLSIVYPDSAHLKTAVGFRIVCK</sequence>
<organism evidence="2 3">
    <name type="scientific">Phocaeicola plebeius CAG:211</name>
    <dbReference type="NCBI Taxonomy" id="1263052"/>
    <lineage>
        <taxon>Bacteria</taxon>
        <taxon>Pseudomonadati</taxon>
        <taxon>Bacteroidota</taxon>
        <taxon>Bacteroidia</taxon>
        <taxon>Bacteroidales</taxon>
        <taxon>Bacteroidaceae</taxon>
        <taxon>Phocaeicola</taxon>
    </lineage>
</organism>
<evidence type="ECO:0000313" key="2">
    <source>
        <dbReference type="EMBL" id="CCZ87005.1"/>
    </source>
</evidence>
<dbReference type="Gene3D" id="2.60.40.1180">
    <property type="entry name" value="Golgi alpha-mannosidase II"/>
    <property type="match status" value="1"/>
</dbReference>
<evidence type="ECO:0000259" key="1">
    <source>
        <dbReference type="Pfam" id="PF16757"/>
    </source>
</evidence>
<feature type="domain" description="Alpha-L-fucosidase C-terminal" evidence="1">
    <location>
        <begin position="11"/>
        <end position="58"/>
    </location>
</feature>
<dbReference type="InterPro" id="IPR031919">
    <property type="entry name" value="Fucosidase_C"/>
</dbReference>
<comment type="caution">
    <text evidence="2">The sequence shown here is derived from an EMBL/GenBank/DDBJ whole genome shotgun (WGS) entry which is preliminary data.</text>
</comment>
<gene>
    <name evidence="2" type="ORF">BN536_01838</name>
</gene>
<name>R5V9H3_9BACT</name>